<comment type="caution">
    <text evidence="1">The sequence shown here is derived from an EMBL/GenBank/DDBJ whole genome shotgun (WGS) entry which is preliminary data.</text>
</comment>
<accession>A0ABU6XJK7</accession>
<gene>
    <name evidence="1" type="ORF">PIB30_056099</name>
</gene>
<proteinExistence type="predicted"/>
<evidence type="ECO:0000313" key="2">
    <source>
        <dbReference type="Proteomes" id="UP001341840"/>
    </source>
</evidence>
<dbReference type="Proteomes" id="UP001341840">
    <property type="component" value="Unassembled WGS sequence"/>
</dbReference>
<name>A0ABU6XJK7_9FABA</name>
<keyword evidence="2" id="KW-1185">Reference proteome</keyword>
<protein>
    <submittedName>
        <fullName evidence="1">Uncharacterized protein</fullName>
    </submittedName>
</protein>
<organism evidence="1 2">
    <name type="scientific">Stylosanthes scabra</name>
    <dbReference type="NCBI Taxonomy" id="79078"/>
    <lineage>
        <taxon>Eukaryota</taxon>
        <taxon>Viridiplantae</taxon>
        <taxon>Streptophyta</taxon>
        <taxon>Embryophyta</taxon>
        <taxon>Tracheophyta</taxon>
        <taxon>Spermatophyta</taxon>
        <taxon>Magnoliopsida</taxon>
        <taxon>eudicotyledons</taxon>
        <taxon>Gunneridae</taxon>
        <taxon>Pentapetalae</taxon>
        <taxon>rosids</taxon>
        <taxon>fabids</taxon>
        <taxon>Fabales</taxon>
        <taxon>Fabaceae</taxon>
        <taxon>Papilionoideae</taxon>
        <taxon>50 kb inversion clade</taxon>
        <taxon>dalbergioids sensu lato</taxon>
        <taxon>Dalbergieae</taxon>
        <taxon>Pterocarpus clade</taxon>
        <taxon>Stylosanthes</taxon>
    </lineage>
</organism>
<reference evidence="1 2" key="1">
    <citation type="journal article" date="2023" name="Plants (Basel)">
        <title>Bridging the Gap: Combining Genomics and Transcriptomics Approaches to Understand Stylosanthes scabra, an Orphan Legume from the Brazilian Caatinga.</title>
        <authorList>
            <person name="Ferreira-Neto J.R.C."/>
            <person name="da Silva M.D."/>
            <person name="Binneck E."/>
            <person name="de Melo N.F."/>
            <person name="da Silva R.H."/>
            <person name="de Melo A.L.T.M."/>
            <person name="Pandolfi V."/>
            <person name="Bustamante F.O."/>
            <person name="Brasileiro-Vidal A.C."/>
            <person name="Benko-Iseppon A.M."/>
        </authorList>
    </citation>
    <scope>NUCLEOTIDE SEQUENCE [LARGE SCALE GENOMIC DNA]</scope>
    <source>
        <tissue evidence="1">Leaves</tissue>
    </source>
</reference>
<evidence type="ECO:0000313" key="1">
    <source>
        <dbReference type="EMBL" id="MED6197396.1"/>
    </source>
</evidence>
<sequence length="111" mass="13126">MYPKDSCCDGSFQKWAHHTQVVVGARDACYHDEIKLFLPVMWAQMHHLLFSFFYVDMQTKFEALKPVHECHVLMLQGCIRSCGLRRGNKLIQERLKDLTRYNFSAQMLRQC</sequence>
<dbReference type="EMBL" id="JASCZI010211893">
    <property type="protein sequence ID" value="MED6197396.1"/>
    <property type="molecule type" value="Genomic_DNA"/>
</dbReference>